<feature type="non-terminal residue" evidence="2">
    <location>
        <position position="102"/>
    </location>
</feature>
<dbReference type="Proteomes" id="UP001381693">
    <property type="component" value="Unassembled WGS sequence"/>
</dbReference>
<accession>A0AAN9A2C8</accession>
<proteinExistence type="predicted"/>
<keyword evidence="3" id="KW-1185">Reference proteome</keyword>
<comment type="caution">
    <text evidence="2">The sequence shown here is derived from an EMBL/GenBank/DDBJ whole genome shotgun (WGS) entry which is preliminary data.</text>
</comment>
<reference evidence="2 3" key="1">
    <citation type="submission" date="2023-11" db="EMBL/GenBank/DDBJ databases">
        <title>Halocaridina rubra genome assembly.</title>
        <authorList>
            <person name="Smith C."/>
        </authorList>
    </citation>
    <scope>NUCLEOTIDE SEQUENCE [LARGE SCALE GENOMIC DNA]</scope>
    <source>
        <strain evidence="2">EP-1</strain>
        <tissue evidence="2">Whole</tissue>
    </source>
</reference>
<evidence type="ECO:0000313" key="2">
    <source>
        <dbReference type="EMBL" id="KAK7071724.1"/>
    </source>
</evidence>
<evidence type="ECO:0000313" key="3">
    <source>
        <dbReference type="Proteomes" id="UP001381693"/>
    </source>
</evidence>
<sequence length="102" mass="11326">MPPTIVIILAANLSVALDELGKIADIIVPKTRPYELYNVPSSDCHKPVPHPPSQAVTKMDIPAHWPLELRPYRPIQRAKVCCGHIFYGVAACTCKPMARQKQ</sequence>
<feature type="signal peptide" evidence="1">
    <location>
        <begin position="1"/>
        <end position="18"/>
    </location>
</feature>
<organism evidence="2 3">
    <name type="scientific">Halocaridina rubra</name>
    <name type="common">Hawaiian red shrimp</name>
    <dbReference type="NCBI Taxonomy" id="373956"/>
    <lineage>
        <taxon>Eukaryota</taxon>
        <taxon>Metazoa</taxon>
        <taxon>Ecdysozoa</taxon>
        <taxon>Arthropoda</taxon>
        <taxon>Crustacea</taxon>
        <taxon>Multicrustacea</taxon>
        <taxon>Malacostraca</taxon>
        <taxon>Eumalacostraca</taxon>
        <taxon>Eucarida</taxon>
        <taxon>Decapoda</taxon>
        <taxon>Pleocyemata</taxon>
        <taxon>Caridea</taxon>
        <taxon>Atyoidea</taxon>
        <taxon>Atyidae</taxon>
        <taxon>Halocaridina</taxon>
    </lineage>
</organism>
<keyword evidence="1" id="KW-0732">Signal</keyword>
<dbReference type="AlphaFoldDB" id="A0AAN9A2C8"/>
<name>A0AAN9A2C8_HALRR</name>
<protein>
    <submittedName>
        <fullName evidence="2">Uncharacterized protein</fullName>
    </submittedName>
</protein>
<gene>
    <name evidence="2" type="ORF">SK128_008194</name>
</gene>
<feature type="chain" id="PRO_5043010142" evidence="1">
    <location>
        <begin position="19"/>
        <end position="102"/>
    </location>
</feature>
<evidence type="ECO:0000256" key="1">
    <source>
        <dbReference type="SAM" id="SignalP"/>
    </source>
</evidence>
<dbReference type="EMBL" id="JAXCGZ010014008">
    <property type="protein sequence ID" value="KAK7071724.1"/>
    <property type="molecule type" value="Genomic_DNA"/>
</dbReference>